<comment type="caution">
    <text evidence="1">The sequence shown here is derived from an EMBL/GenBank/DDBJ whole genome shotgun (WGS) entry which is preliminary data.</text>
</comment>
<proteinExistence type="predicted"/>
<protein>
    <submittedName>
        <fullName evidence="1">Uncharacterized protein</fullName>
    </submittedName>
</protein>
<keyword evidence="2" id="KW-1185">Reference proteome</keyword>
<sequence>MIGLNVIAIKNNRNALVHPERFVEPLKFAGLNCEVIMNAVRGLNAPVQFIRTDRAFILFPEENKNLVMLVK</sequence>
<gene>
    <name evidence="1" type="ORF">O185_06965</name>
</gene>
<reference evidence="1 2" key="1">
    <citation type="submission" date="2013-10" db="EMBL/GenBank/DDBJ databases">
        <title>Whole Genome Shotgun Sequence of Photorhabdus temperata J3.</title>
        <authorList>
            <person name="Park G.-S."/>
            <person name="Hong S.-J."/>
            <person name="Shin J.-H."/>
        </authorList>
    </citation>
    <scope>NUCLEOTIDE SEQUENCE [LARGE SCALE GENOMIC DNA]</scope>
    <source>
        <strain evidence="1 2">J3</strain>
    </source>
</reference>
<organism evidence="1 2">
    <name type="scientific">Photorhabdus temperata J3</name>
    <dbReference type="NCBI Taxonomy" id="1389415"/>
    <lineage>
        <taxon>Bacteria</taxon>
        <taxon>Pseudomonadati</taxon>
        <taxon>Pseudomonadota</taxon>
        <taxon>Gammaproteobacteria</taxon>
        <taxon>Enterobacterales</taxon>
        <taxon>Morganellaceae</taxon>
        <taxon>Photorhabdus</taxon>
    </lineage>
</organism>
<dbReference type="EMBL" id="AXDT01000056">
    <property type="protein sequence ID" value="ERT13790.1"/>
    <property type="molecule type" value="Genomic_DNA"/>
</dbReference>
<dbReference type="Proteomes" id="UP000017133">
    <property type="component" value="Unassembled WGS sequence"/>
</dbReference>
<accession>U7R2D6</accession>
<evidence type="ECO:0000313" key="1">
    <source>
        <dbReference type="EMBL" id="ERT13790.1"/>
    </source>
</evidence>
<name>U7R2D6_PHOTE</name>
<evidence type="ECO:0000313" key="2">
    <source>
        <dbReference type="Proteomes" id="UP000017133"/>
    </source>
</evidence>
<dbReference type="AlphaFoldDB" id="U7R2D6"/>
<dbReference type="PATRIC" id="fig|1389415.4.peg.1386"/>